<evidence type="ECO:0000256" key="1">
    <source>
        <dbReference type="ARBA" id="ARBA00022737"/>
    </source>
</evidence>
<keyword evidence="4" id="KW-1185">Reference proteome</keyword>
<dbReference type="PANTHER" id="PTHR15081:SF1">
    <property type="entry name" value="NUCLEAR AUTOANTIGENIC SPERM PROTEIN"/>
    <property type="match status" value="1"/>
</dbReference>
<name>A0A914WA89_9BILA</name>
<evidence type="ECO:0000256" key="3">
    <source>
        <dbReference type="SAM" id="MobiDB-lite"/>
    </source>
</evidence>
<dbReference type="WBParaSite" id="PSAMB.scaffold3445size18244.g21499.t1">
    <property type="protein sequence ID" value="PSAMB.scaffold3445size18244.g21499.t1"/>
    <property type="gene ID" value="PSAMB.scaffold3445size18244.g21499"/>
</dbReference>
<dbReference type="InterPro" id="IPR051730">
    <property type="entry name" value="NASP-like"/>
</dbReference>
<feature type="compositionally biased region" description="Acidic residues" evidence="3">
    <location>
        <begin position="205"/>
        <end position="221"/>
    </location>
</feature>
<evidence type="ECO:0000313" key="5">
    <source>
        <dbReference type="WBParaSite" id="PSAMB.scaffold3445size18244.g21499.t1"/>
    </source>
</evidence>
<dbReference type="AlphaFoldDB" id="A0A914WA89"/>
<evidence type="ECO:0000256" key="2">
    <source>
        <dbReference type="ARBA" id="ARBA00022803"/>
    </source>
</evidence>
<protein>
    <submittedName>
        <fullName evidence="5">Nuclear autoantigenic sperm protein</fullName>
    </submittedName>
</protein>
<keyword evidence="2" id="KW-0802">TPR repeat</keyword>
<accession>A0A914WA89</accession>
<dbReference type="GO" id="GO:0042393">
    <property type="term" value="F:histone binding"/>
    <property type="evidence" value="ECO:0007669"/>
    <property type="project" value="TreeGrafter"/>
</dbReference>
<sequence>MVADTNGENMIDSTSTAPEEMMTAEIEETTEQKTERAQTLFADGKRALAAGTLATANEKLSEACTLYTQLYDAFAVECFEPHMLYGKALLELSRLEPGVFSNALEGVAEEDESMNSGDEGEAEAEAETEKEAETATTAEETKAAADKTDEQFGNADELTEEQREEIQEQVEDALAENAEALDKGEMPPEDPEQAADATDDAKEPEGDEEAKDEELPEEGISAEEGAVGDEPPALET</sequence>
<dbReference type="PANTHER" id="PTHR15081">
    <property type="entry name" value="NUCLEAR AUTOANTIGENIC SPERM PROTEIN NASP -RELATED"/>
    <property type="match status" value="1"/>
</dbReference>
<dbReference type="GO" id="GO:0034080">
    <property type="term" value="P:CENP-A containing chromatin assembly"/>
    <property type="evidence" value="ECO:0007669"/>
    <property type="project" value="TreeGrafter"/>
</dbReference>
<proteinExistence type="predicted"/>
<dbReference type="GO" id="GO:0005654">
    <property type="term" value="C:nucleoplasm"/>
    <property type="evidence" value="ECO:0007669"/>
    <property type="project" value="TreeGrafter"/>
</dbReference>
<evidence type="ECO:0000313" key="4">
    <source>
        <dbReference type="Proteomes" id="UP000887566"/>
    </source>
</evidence>
<feature type="region of interest" description="Disordered" evidence="3">
    <location>
        <begin position="107"/>
        <end position="236"/>
    </location>
</feature>
<dbReference type="Proteomes" id="UP000887566">
    <property type="component" value="Unplaced"/>
</dbReference>
<reference evidence="5" key="1">
    <citation type="submission" date="2022-11" db="UniProtKB">
        <authorList>
            <consortium name="WormBaseParasite"/>
        </authorList>
    </citation>
    <scope>IDENTIFICATION</scope>
</reference>
<feature type="compositionally biased region" description="Acidic residues" evidence="3">
    <location>
        <begin position="107"/>
        <end position="126"/>
    </location>
</feature>
<keyword evidence="1" id="KW-0677">Repeat</keyword>
<feature type="compositionally biased region" description="Basic and acidic residues" evidence="3">
    <location>
        <begin position="127"/>
        <end position="150"/>
    </location>
</feature>
<dbReference type="GO" id="GO:0006335">
    <property type="term" value="P:DNA replication-dependent chromatin assembly"/>
    <property type="evidence" value="ECO:0007669"/>
    <property type="project" value="TreeGrafter"/>
</dbReference>
<organism evidence="4 5">
    <name type="scientific">Plectus sambesii</name>
    <dbReference type="NCBI Taxonomy" id="2011161"/>
    <lineage>
        <taxon>Eukaryota</taxon>
        <taxon>Metazoa</taxon>
        <taxon>Ecdysozoa</taxon>
        <taxon>Nematoda</taxon>
        <taxon>Chromadorea</taxon>
        <taxon>Plectida</taxon>
        <taxon>Plectina</taxon>
        <taxon>Plectoidea</taxon>
        <taxon>Plectidae</taxon>
        <taxon>Plectus</taxon>
    </lineage>
</organism>